<feature type="compositionally biased region" description="Pro residues" evidence="1">
    <location>
        <begin position="202"/>
        <end position="226"/>
    </location>
</feature>
<reference evidence="3" key="2">
    <citation type="journal article" date="2021" name="PeerJ">
        <title>Extensive microbial diversity within the chicken gut microbiome revealed by metagenomics and culture.</title>
        <authorList>
            <person name="Gilroy R."/>
            <person name="Ravi A."/>
            <person name="Getino M."/>
            <person name="Pursley I."/>
            <person name="Horton D.L."/>
            <person name="Alikhan N.F."/>
            <person name="Baker D."/>
            <person name="Gharbi K."/>
            <person name="Hall N."/>
            <person name="Watson M."/>
            <person name="Adriaenssens E.M."/>
            <person name="Foster-Nyarko E."/>
            <person name="Jarju S."/>
            <person name="Secka A."/>
            <person name="Antonio M."/>
            <person name="Oren A."/>
            <person name="Chaudhuri R.R."/>
            <person name="La Ragione R."/>
            <person name="Hildebrand F."/>
            <person name="Pallen M.J."/>
        </authorList>
    </citation>
    <scope>NUCLEOTIDE SEQUENCE</scope>
    <source>
        <strain evidence="3">ChiBcec2-4451</strain>
    </source>
</reference>
<dbReference type="AlphaFoldDB" id="A0A9D1NWC3"/>
<protein>
    <recommendedName>
        <fullName evidence="5">CARDB domain-containing protein</fullName>
    </recommendedName>
</protein>
<reference evidence="3" key="1">
    <citation type="submission" date="2020-10" db="EMBL/GenBank/DDBJ databases">
        <authorList>
            <person name="Gilroy R."/>
        </authorList>
    </citation>
    <scope>NUCLEOTIDE SEQUENCE</scope>
    <source>
        <strain evidence="3">ChiBcec2-4451</strain>
    </source>
</reference>
<feature type="region of interest" description="Disordered" evidence="1">
    <location>
        <begin position="30"/>
        <end position="56"/>
    </location>
</feature>
<feature type="region of interest" description="Disordered" evidence="1">
    <location>
        <begin position="196"/>
        <end position="241"/>
    </location>
</feature>
<dbReference type="PANTHER" id="PTHR35902">
    <property type="entry name" value="S-LAYER DOMAIN-LIKE PROTEIN-RELATED"/>
    <property type="match status" value="1"/>
</dbReference>
<keyword evidence="2" id="KW-0812">Transmembrane</keyword>
<evidence type="ECO:0000256" key="1">
    <source>
        <dbReference type="SAM" id="MobiDB-lite"/>
    </source>
</evidence>
<comment type="caution">
    <text evidence="3">The sequence shown here is derived from an EMBL/GenBank/DDBJ whole genome shotgun (WGS) entry which is preliminary data.</text>
</comment>
<keyword evidence="2" id="KW-1133">Transmembrane helix</keyword>
<name>A0A9D1NWC3_9FIRM</name>
<proteinExistence type="predicted"/>
<gene>
    <name evidence="3" type="ORF">IAA63_12865</name>
</gene>
<dbReference type="EMBL" id="DVON01000274">
    <property type="protein sequence ID" value="HIV14011.1"/>
    <property type="molecule type" value="Genomic_DNA"/>
</dbReference>
<dbReference type="Proteomes" id="UP000886723">
    <property type="component" value="Unassembled WGS sequence"/>
</dbReference>
<evidence type="ECO:0000313" key="3">
    <source>
        <dbReference type="EMBL" id="HIV14011.1"/>
    </source>
</evidence>
<accession>A0A9D1NWC3</accession>
<feature type="transmembrane region" description="Helical" evidence="2">
    <location>
        <begin position="530"/>
        <end position="550"/>
    </location>
</feature>
<evidence type="ECO:0000256" key="2">
    <source>
        <dbReference type="SAM" id="Phobius"/>
    </source>
</evidence>
<feature type="region of interest" description="Disordered" evidence="1">
    <location>
        <begin position="253"/>
        <end position="278"/>
    </location>
</feature>
<sequence>MKKGIRGILLAAGILTLAGGEWTISEARADAGIRQEETGQTPADSEEEIPQEGDGETAVLPDKLRLDDQNVYPGMEKAYQDGYVPAVEENTAAVILPLVAREGSTIQSVTAVPDLGDRSQSPFVFRNYQKTFGKTVEQINGTEQQKEVFLIRFDLELVEERKNGAYPVNIKISYDTDAETEMQQDFTVYVQITDEKVTPSPTATPKPTPTAGPEPSASPEPTPEETPVPSAETPETEQPDMQGTEEVITDGAALSLGGADGGGAVSVAGTGEEKPSPEPKVIIMKCTGVPEHIYAGETVEFTAVLKNTNKKKPVQNMTVAITCEAEGIRLKSDSNTFYFDYLGTEKTLEVPLKFQIDEKTAAGKYTVLFALSYDNPDAEPLTSSGQIDLKVEQKNEVEMEVGEIAEEVNAGDSMQIPIQVMNLGRGMVYNVRCSVEVPGLRADKSLFLGNIDGGTAASGEFGVFAGIVNEDAEEADQRYGRTSGRIVLTYEDEDGEETQKFQDMAITIQPLEIRQEETTPEEESGIGKQLAAGIGILILLGGTGCGISVWRRRKVRKGRYE</sequence>
<keyword evidence="2" id="KW-0472">Membrane</keyword>
<organism evidence="3 4">
    <name type="scientific">Candidatus Pullilachnospira stercoravium</name>
    <dbReference type="NCBI Taxonomy" id="2840913"/>
    <lineage>
        <taxon>Bacteria</taxon>
        <taxon>Bacillati</taxon>
        <taxon>Bacillota</taxon>
        <taxon>Clostridia</taxon>
        <taxon>Lachnospirales</taxon>
        <taxon>Lachnospiraceae</taxon>
        <taxon>Lachnospiraceae incertae sedis</taxon>
        <taxon>Candidatus Pullilachnospira</taxon>
    </lineage>
</organism>
<evidence type="ECO:0000313" key="4">
    <source>
        <dbReference type="Proteomes" id="UP000886723"/>
    </source>
</evidence>
<feature type="compositionally biased region" description="Acidic residues" evidence="1">
    <location>
        <begin position="44"/>
        <end position="55"/>
    </location>
</feature>
<evidence type="ECO:0008006" key="5">
    <source>
        <dbReference type="Google" id="ProtNLM"/>
    </source>
</evidence>